<organism evidence="1 2">
    <name type="scientific">Anoxybacillus flavithermus NBRC 109594</name>
    <dbReference type="NCBI Taxonomy" id="1315967"/>
    <lineage>
        <taxon>Bacteria</taxon>
        <taxon>Bacillati</taxon>
        <taxon>Bacillota</taxon>
        <taxon>Bacilli</taxon>
        <taxon>Bacillales</taxon>
        <taxon>Anoxybacillaceae</taxon>
        <taxon>Anoxybacillus</taxon>
    </lineage>
</organism>
<dbReference type="Proteomes" id="UP000013057">
    <property type="component" value="Unassembled WGS sequence"/>
</dbReference>
<dbReference type="AlphaFoldDB" id="R4FCD7"/>
<comment type="caution">
    <text evidence="1">The sequence shown here is derived from an EMBL/GenBank/DDBJ whole genome shotgun (WGS) entry which is preliminary data.</text>
</comment>
<sequence>MATIFSFVGTLQTISSFVRCTGVDAVSKKDKNKKITFIFHPHFFIYDVKKVVVSFSFLRKT</sequence>
<proteinExistence type="predicted"/>
<reference evidence="2" key="1">
    <citation type="journal article" date="2013" name="Genome">
        <title>Draft Genome Sequence of a Thermophilic Member of the Bacillaceae, Anoxybacillus flavithermus Strain Kn10, Isolated from the Kan-nawa Hot Spring in Japan.</title>
        <authorList>
            <person name="Matsutani M."/>
            <person name="Shirakihara Y."/>
            <person name="Imada K."/>
            <person name="Yakushi T."/>
            <person name="Matsushita K."/>
        </authorList>
    </citation>
    <scope>NUCLEOTIDE SEQUENCE [LARGE SCALE GENOMIC DNA]</scope>
    <source>
        <strain evidence="2">NBRC 109594</strain>
    </source>
</reference>
<gene>
    <name evidence="1" type="ORF">KN10_0906</name>
</gene>
<dbReference type="EMBL" id="BARH01000005">
    <property type="protein sequence ID" value="GAC90470.1"/>
    <property type="molecule type" value="Genomic_DNA"/>
</dbReference>
<name>R4FCD7_9BACL</name>
<evidence type="ECO:0000313" key="2">
    <source>
        <dbReference type="Proteomes" id="UP000013057"/>
    </source>
</evidence>
<protein>
    <submittedName>
        <fullName evidence="1">Uncharacterized protein</fullName>
    </submittedName>
</protein>
<accession>R4FCD7</accession>
<evidence type="ECO:0000313" key="1">
    <source>
        <dbReference type="EMBL" id="GAC90470.1"/>
    </source>
</evidence>